<organism evidence="1 2">
    <name type="scientific">Eumeta variegata</name>
    <name type="common">Bagworm moth</name>
    <name type="synonym">Eumeta japonica</name>
    <dbReference type="NCBI Taxonomy" id="151549"/>
    <lineage>
        <taxon>Eukaryota</taxon>
        <taxon>Metazoa</taxon>
        <taxon>Ecdysozoa</taxon>
        <taxon>Arthropoda</taxon>
        <taxon>Hexapoda</taxon>
        <taxon>Insecta</taxon>
        <taxon>Pterygota</taxon>
        <taxon>Neoptera</taxon>
        <taxon>Endopterygota</taxon>
        <taxon>Lepidoptera</taxon>
        <taxon>Glossata</taxon>
        <taxon>Ditrysia</taxon>
        <taxon>Tineoidea</taxon>
        <taxon>Psychidae</taxon>
        <taxon>Oiketicinae</taxon>
        <taxon>Eumeta</taxon>
    </lineage>
</organism>
<dbReference type="Proteomes" id="UP000299102">
    <property type="component" value="Unassembled WGS sequence"/>
</dbReference>
<accession>A0A4C1VA66</accession>
<name>A0A4C1VA66_EUMVA</name>
<evidence type="ECO:0000313" key="1">
    <source>
        <dbReference type="EMBL" id="GBP35661.1"/>
    </source>
</evidence>
<evidence type="ECO:0000313" key="2">
    <source>
        <dbReference type="Proteomes" id="UP000299102"/>
    </source>
</evidence>
<dbReference type="EMBL" id="BGZK01000307">
    <property type="protein sequence ID" value="GBP35661.1"/>
    <property type="molecule type" value="Genomic_DNA"/>
</dbReference>
<sequence length="148" mass="16639">MLFGTTNRDHWRSDTFSESLTFSKKDGAKELFAFVNKPDDGAAHSKGDWSRYHMPCLRFRDVSVIKHPVSYKVSSTTLCRCRGIIIAVMSDNIKVKTLLTVRQNTTKYVGGVLNRAAVPPAVPELVLALLHGLLRARLQHLETSVWKT</sequence>
<protein>
    <submittedName>
        <fullName evidence="1">Uncharacterized protein</fullName>
    </submittedName>
</protein>
<keyword evidence="2" id="KW-1185">Reference proteome</keyword>
<dbReference type="AlphaFoldDB" id="A0A4C1VA66"/>
<reference evidence="1 2" key="1">
    <citation type="journal article" date="2019" name="Commun. Biol.">
        <title>The bagworm genome reveals a unique fibroin gene that provides high tensile strength.</title>
        <authorList>
            <person name="Kono N."/>
            <person name="Nakamura H."/>
            <person name="Ohtoshi R."/>
            <person name="Tomita M."/>
            <person name="Numata K."/>
            <person name="Arakawa K."/>
        </authorList>
    </citation>
    <scope>NUCLEOTIDE SEQUENCE [LARGE SCALE GENOMIC DNA]</scope>
</reference>
<gene>
    <name evidence="1" type="ORF">EVAR_74986_1</name>
</gene>
<proteinExistence type="predicted"/>
<comment type="caution">
    <text evidence="1">The sequence shown here is derived from an EMBL/GenBank/DDBJ whole genome shotgun (WGS) entry which is preliminary data.</text>
</comment>